<sequence length="319" mass="36911">MAGWFAGLIAVGDYTGGHLCIPDLGIKVPYAPGACTIIRGDKMDHLVTDFSGPRYFVIGTSHEAVKKYALRQMAQREAQSKLFDKTSRLSHNPLNREMNEIRLFDLSPGTDGDPITGRLLVVSLDRKPRFDALSYVWGAPEPQTVILLRSDHSISIGPSLHLALPDLRRRWRPLTLWADALCINQHDDEEKAHQVPLMSRIFRVTRMMKAWLNHEIDPNCPALRALPWLVENGYYNRKVQATPCWSNTIKRRLHMLQELESHDWNFWEPASDILENEYWSRLWIQQELDISRKVNFHIRKTEIAGQHVYRTQIILVVIY</sequence>
<name>A0ABR1QT19_9PEZI</name>
<dbReference type="EMBL" id="JAQQWE010000001">
    <property type="protein sequence ID" value="KAK7965824.1"/>
    <property type="molecule type" value="Genomic_DNA"/>
</dbReference>
<organism evidence="2 3">
    <name type="scientific">Apiospora aurea</name>
    <dbReference type="NCBI Taxonomy" id="335848"/>
    <lineage>
        <taxon>Eukaryota</taxon>
        <taxon>Fungi</taxon>
        <taxon>Dikarya</taxon>
        <taxon>Ascomycota</taxon>
        <taxon>Pezizomycotina</taxon>
        <taxon>Sordariomycetes</taxon>
        <taxon>Xylariomycetidae</taxon>
        <taxon>Amphisphaeriales</taxon>
        <taxon>Apiosporaceae</taxon>
        <taxon>Apiospora</taxon>
    </lineage>
</organism>
<evidence type="ECO:0000259" key="1">
    <source>
        <dbReference type="Pfam" id="PF06985"/>
    </source>
</evidence>
<dbReference type="RefSeq" id="XP_066705216.1">
    <property type="nucleotide sequence ID" value="XM_066836323.1"/>
</dbReference>
<accession>A0ABR1QT19</accession>
<dbReference type="PANTHER" id="PTHR24148">
    <property type="entry name" value="ANKYRIN REPEAT DOMAIN-CONTAINING PROTEIN 39 HOMOLOG-RELATED"/>
    <property type="match status" value="1"/>
</dbReference>
<dbReference type="Gene3D" id="3.60.130.30">
    <property type="match status" value="1"/>
</dbReference>
<gene>
    <name evidence="2" type="ORF">PG986_000101</name>
</gene>
<dbReference type="InterPro" id="IPR052895">
    <property type="entry name" value="HetReg/Transcr_Mod"/>
</dbReference>
<dbReference type="Proteomes" id="UP001391051">
    <property type="component" value="Unassembled WGS sequence"/>
</dbReference>
<feature type="domain" description="Heterokaryon incompatibility" evidence="1">
    <location>
        <begin position="130"/>
        <end position="287"/>
    </location>
</feature>
<dbReference type="PANTHER" id="PTHR24148:SF64">
    <property type="entry name" value="HETEROKARYON INCOMPATIBILITY DOMAIN-CONTAINING PROTEIN"/>
    <property type="match status" value="1"/>
</dbReference>
<evidence type="ECO:0000313" key="2">
    <source>
        <dbReference type="EMBL" id="KAK7965824.1"/>
    </source>
</evidence>
<protein>
    <recommendedName>
        <fullName evidence="1">Heterokaryon incompatibility domain-containing protein</fullName>
    </recommendedName>
</protein>
<reference evidence="2 3" key="1">
    <citation type="submission" date="2023-01" db="EMBL/GenBank/DDBJ databases">
        <title>Analysis of 21 Apiospora genomes using comparative genomics revels a genus with tremendous synthesis potential of carbohydrate active enzymes and secondary metabolites.</title>
        <authorList>
            <person name="Sorensen T."/>
        </authorList>
    </citation>
    <scope>NUCLEOTIDE SEQUENCE [LARGE SCALE GENOMIC DNA]</scope>
    <source>
        <strain evidence="2 3">CBS 24483</strain>
    </source>
</reference>
<comment type="caution">
    <text evidence="2">The sequence shown here is derived from an EMBL/GenBank/DDBJ whole genome shotgun (WGS) entry which is preliminary data.</text>
</comment>
<evidence type="ECO:0000313" key="3">
    <source>
        <dbReference type="Proteomes" id="UP001391051"/>
    </source>
</evidence>
<proteinExistence type="predicted"/>
<dbReference type="GeneID" id="92069385"/>
<dbReference type="Pfam" id="PF06985">
    <property type="entry name" value="HET"/>
    <property type="match status" value="1"/>
</dbReference>
<dbReference type="InterPro" id="IPR010730">
    <property type="entry name" value="HET"/>
</dbReference>
<keyword evidence="3" id="KW-1185">Reference proteome</keyword>